<feature type="domain" description="Cyclophilin-like" evidence="1">
    <location>
        <begin position="3"/>
        <end position="111"/>
    </location>
</feature>
<dbReference type="Pfam" id="PF18050">
    <property type="entry name" value="Cyclophil_like2"/>
    <property type="match status" value="1"/>
</dbReference>
<dbReference type="InterPro" id="IPR041183">
    <property type="entry name" value="Cyclophilin-like"/>
</dbReference>
<evidence type="ECO:0000259" key="1">
    <source>
        <dbReference type="Pfam" id="PF18050"/>
    </source>
</evidence>
<evidence type="ECO:0000313" key="2">
    <source>
        <dbReference type="EMBL" id="VVP12690.1"/>
    </source>
</evidence>
<proteinExistence type="predicted"/>
<dbReference type="AlphaFoldDB" id="A0A5E7LEM1"/>
<gene>
    <name evidence="2" type="ORF">PS854_03382</name>
</gene>
<dbReference type="SUPFAM" id="SSF50891">
    <property type="entry name" value="Cyclophilin-like"/>
    <property type="match status" value="1"/>
</dbReference>
<dbReference type="Proteomes" id="UP000327111">
    <property type="component" value="Unassembled WGS sequence"/>
</dbReference>
<organism evidence="2 3">
    <name type="scientific">Pseudomonas fluorescens</name>
    <dbReference type="NCBI Taxonomy" id="294"/>
    <lineage>
        <taxon>Bacteria</taxon>
        <taxon>Pseudomonadati</taxon>
        <taxon>Pseudomonadota</taxon>
        <taxon>Gammaproteobacteria</taxon>
        <taxon>Pseudomonadales</taxon>
        <taxon>Pseudomonadaceae</taxon>
        <taxon>Pseudomonas</taxon>
    </lineage>
</organism>
<dbReference type="Gene3D" id="2.40.100.20">
    <property type="match status" value="1"/>
</dbReference>
<dbReference type="InterPro" id="IPR029000">
    <property type="entry name" value="Cyclophilin-like_dom_sf"/>
</dbReference>
<protein>
    <recommendedName>
        <fullName evidence="1">Cyclophilin-like domain-containing protein</fullName>
    </recommendedName>
</protein>
<accession>A0A5E7LEM1</accession>
<sequence length="113" mass="12797">MWMTIGQQRFAITLEDNPTTRELAARLPLTLDMSDLNDNEKHVTLQRPLPTQTYRPGTIHNGDFLLYGPDTLVVFYKTFSSSYSYTRLGRIDNPAGLSQALGRDDVRVTFSAD</sequence>
<dbReference type="EMBL" id="CABVIF010000006">
    <property type="protein sequence ID" value="VVP12690.1"/>
    <property type="molecule type" value="Genomic_DNA"/>
</dbReference>
<evidence type="ECO:0000313" key="3">
    <source>
        <dbReference type="Proteomes" id="UP000327111"/>
    </source>
</evidence>
<name>A0A5E7LEM1_PSEFL</name>
<reference evidence="2 3" key="1">
    <citation type="submission" date="2019-09" db="EMBL/GenBank/DDBJ databases">
        <authorList>
            <person name="Chandra G."/>
            <person name="Truman W A."/>
        </authorList>
    </citation>
    <scope>NUCLEOTIDE SEQUENCE [LARGE SCALE GENOMIC DNA]</scope>
    <source>
        <strain evidence="2">PS854</strain>
    </source>
</reference>